<reference evidence="1 2" key="1">
    <citation type="journal article" date="2009" name="Nature">
        <title>Evolution of pathogenicity and sexual reproduction in eight Candida genomes.</title>
        <authorList>
            <person name="Butler G."/>
            <person name="Rasmussen M.D."/>
            <person name="Lin M.F."/>
            <person name="Santos M.A."/>
            <person name="Sakthikumar S."/>
            <person name="Munro C.A."/>
            <person name="Rheinbay E."/>
            <person name="Grabherr M."/>
            <person name="Forche A."/>
            <person name="Reedy J.L."/>
            <person name="Agrafioti I."/>
            <person name="Arnaud M.B."/>
            <person name="Bates S."/>
            <person name="Brown A.J."/>
            <person name="Brunke S."/>
            <person name="Costanzo M.C."/>
            <person name="Fitzpatrick D.A."/>
            <person name="de Groot P.W."/>
            <person name="Harris D."/>
            <person name="Hoyer L.L."/>
            <person name="Hube B."/>
            <person name="Klis F.M."/>
            <person name="Kodira C."/>
            <person name="Lennard N."/>
            <person name="Logue M.E."/>
            <person name="Martin R."/>
            <person name="Neiman A.M."/>
            <person name="Nikolaou E."/>
            <person name="Quail M.A."/>
            <person name="Quinn J."/>
            <person name="Santos M.C."/>
            <person name="Schmitzberger F.F."/>
            <person name="Sherlock G."/>
            <person name="Shah P."/>
            <person name="Silverstein K.A."/>
            <person name="Skrzypek M.S."/>
            <person name="Soll D."/>
            <person name="Staggs R."/>
            <person name="Stansfield I."/>
            <person name="Stumpf M.P."/>
            <person name="Sudbery P.E."/>
            <person name="Srikantha T."/>
            <person name="Zeng Q."/>
            <person name="Berman J."/>
            <person name="Berriman M."/>
            <person name="Heitman J."/>
            <person name="Gow N.A."/>
            <person name="Lorenz M.C."/>
            <person name="Birren B.W."/>
            <person name="Kellis M."/>
            <person name="Cuomo C.A."/>
        </authorList>
    </citation>
    <scope>NUCLEOTIDE SEQUENCE [LARGE SCALE GENOMIC DNA]</scope>
    <source>
        <strain evidence="2">ATCC 6260 / CBS 566 / DSM 6381 / JCM 1539 / NBRC 10279 / NRRL Y-324</strain>
    </source>
</reference>
<dbReference type="VEuPathDB" id="FungiDB:PGUG_04198"/>
<protein>
    <submittedName>
        <fullName evidence="1">Uncharacterized protein</fullName>
    </submittedName>
</protein>
<dbReference type="KEGG" id="pgu:PGUG_04198"/>
<dbReference type="RefSeq" id="XP_001483468.2">
    <property type="nucleotide sequence ID" value="XM_001483418.1"/>
</dbReference>
<keyword evidence="2" id="KW-1185">Reference proteome</keyword>
<gene>
    <name evidence="1" type="ORF">PGUG_04198</name>
</gene>
<name>A5DLP7_PICGU</name>
<dbReference type="Proteomes" id="UP000001997">
    <property type="component" value="Unassembled WGS sequence"/>
</dbReference>
<dbReference type="HOGENOM" id="CLU_1723054_0_0_1"/>
<dbReference type="InParanoid" id="A5DLP7"/>
<sequence length="152" mass="17983">MHGLKVFIYLNGWKSRSLMGIPRFMRSLRMLLRNYTSRLRRMIRFTVYGEEEPNTSKRWQRFPMSKLVFGIKHNSSTRSLRSKLEVECFHMESSNTLFGKTTGFFAPKNSNIGTFLPNLLNTKDFQICYWNVVGELRIGIPTVKPWNRQLRV</sequence>
<dbReference type="EMBL" id="CH408159">
    <property type="protein sequence ID" value="EDK40099.2"/>
    <property type="molecule type" value="Genomic_DNA"/>
</dbReference>
<dbReference type="GeneID" id="5125614"/>
<dbReference type="AlphaFoldDB" id="A5DLP7"/>
<evidence type="ECO:0000313" key="1">
    <source>
        <dbReference type="EMBL" id="EDK40099.2"/>
    </source>
</evidence>
<proteinExistence type="predicted"/>
<evidence type="ECO:0000313" key="2">
    <source>
        <dbReference type="Proteomes" id="UP000001997"/>
    </source>
</evidence>
<organism evidence="1 2">
    <name type="scientific">Meyerozyma guilliermondii (strain ATCC 6260 / CBS 566 / DSM 6381 / JCM 1539 / NBRC 10279 / NRRL Y-324)</name>
    <name type="common">Yeast</name>
    <name type="synonym">Candida guilliermondii</name>
    <dbReference type="NCBI Taxonomy" id="294746"/>
    <lineage>
        <taxon>Eukaryota</taxon>
        <taxon>Fungi</taxon>
        <taxon>Dikarya</taxon>
        <taxon>Ascomycota</taxon>
        <taxon>Saccharomycotina</taxon>
        <taxon>Pichiomycetes</taxon>
        <taxon>Debaryomycetaceae</taxon>
        <taxon>Meyerozyma</taxon>
    </lineage>
</organism>
<accession>A5DLP7</accession>